<accession>A0A1G8GRZ0</accession>
<reference evidence="7" key="1">
    <citation type="submission" date="2016-10" db="EMBL/GenBank/DDBJ databases">
        <authorList>
            <person name="Varghese N."/>
            <person name="Submissions S."/>
        </authorList>
    </citation>
    <scope>NUCLEOTIDE SEQUENCE [LARGE SCALE GENOMIC DNA]</scope>
    <source>
        <strain evidence="7">DSM 8344</strain>
    </source>
</reference>
<dbReference type="OrthoDB" id="9764363at2"/>
<evidence type="ECO:0000256" key="3">
    <source>
        <dbReference type="ARBA" id="ARBA00022801"/>
    </source>
</evidence>
<evidence type="ECO:0000256" key="2">
    <source>
        <dbReference type="ARBA" id="ARBA00022670"/>
    </source>
</evidence>
<proteinExistence type="inferred from homology"/>
<evidence type="ECO:0000259" key="5">
    <source>
        <dbReference type="Pfam" id="PF01343"/>
    </source>
</evidence>
<feature type="domain" description="Peptidase S49" evidence="5">
    <location>
        <begin position="137"/>
        <end position="280"/>
    </location>
</feature>
<gene>
    <name evidence="6" type="ORF">SAMN05443529_12335</name>
</gene>
<keyword evidence="3" id="KW-0378">Hydrolase</keyword>
<dbReference type="Gene3D" id="3.90.226.10">
    <property type="entry name" value="2-enoyl-CoA Hydratase, Chain A, domain 1"/>
    <property type="match status" value="1"/>
</dbReference>
<evidence type="ECO:0000313" key="6">
    <source>
        <dbReference type="EMBL" id="SDH97031.1"/>
    </source>
</evidence>
<name>A0A1G8GRZ0_9FIRM</name>
<dbReference type="Pfam" id="PF01343">
    <property type="entry name" value="Peptidase_S49"/>
    <property type="match status" value="1"/>
</dbReference>
<dbReference type="PANTHER" id="PTHR42987">
    <property type="entry name" value="PEPTIDASE S49"/>
    <property type="match status" value="1"/>
</dbReference>
<keyword evidence="4" id="KW-0720">Serine protease</keyword>
<evidence type="ECO:0000313" key="7">
    <source>
        <dbReference type="Proteomes" id="UP000198656"/>
    </source>
</evidence>
<dbReference type="InterPro" id="IPR002142">
    <property type="entry name" value="Peptidase_S49"/>
</dbReference>
<comment type="similarity">
    <text evidence="1">Belongs to the peptidase S49 family.</text>
</comment>
<dbReference type="PANTHER" id="PTHR42987:SF7">
    <property type="entry name" value="SIGNAL PEPTIDE PEPTIDASE SPPA-RELATED"/>
    <property type="match status" value="1"/>
</dbReference>
<dbReference type="InterPro" id="IPR029045">
    <property type="entry name" value="ClpP/crotonase-like_dom_sf"/>
</dbReference>
<dbReference type="GO" id="GO:0008236">
    <property type="term" value="F:serine-type peptidase activity"/>
    <property type="evidence" value="ECO:0007669"/>
    <property type="project" value="UniProtKB-KW"/>
</dbReference>
<keyword evidence="2 6" id="KW-0645">Protease</keyword>
<protein>
    <submittedName>
        <fullName evidence="6">Protease-4</fullName>
    </submittedName>
</protein>
<organism evidence="6 7">
    <name type="scientific">Desulfosporosinus hippei DSM 8344</name>
    <dbReference type="NCBI Taxonomy" id="1121419"/>
    <lineage>
        <taxon>Bacteria</taxon>
        <taxon>Bacillati</taxon>
        <taxon>Bacillota</taxon>
        <taxon>Clostridia</taxon>
        <taxon>Eubacteriales</taxon>
        <taxon>Desulfitobacteriaceae</taxon>
        <taxon>Desulfosporosinus</taxon>
    </lineage>
</organism>
<dbReference type="EMBL" id="FNCP01000023">
    <property type="protein sequence ID" value="SDH97031.1"/>
    <property type="molecule type" value="Genomic_DNA"/>
</dbReference>
<dbReference type="GO" id="GO:0006508">
    <property type="term" value="P:proteolysis"/>
    <property type="evidence" value="ECO:0007669"/>
    <property type="project" value="UniProtKB-KW"/>
</dbReference>
<keyword evidence="7" id="KW-1185">Reference proteome</keyword>
<dbReference type="CDD" id="cd07023">
    <property type="entry name" value="S49_Sppa_N_C"/>
    <property type="match status" value="1"/>
</dbReference>
<dbReference type="InterPro" id="IPR004635">
    <property type="entry name" value="Pept_S49_SppA"/>
</dbReference>
<dbReference type="NCBIfam" id="TIGR00706">
    <property type="entry name" value="SppA_dom"/>
    <property type="match status" value="1"/>
</dbReference>
<evidence type="ECO:0000256" key="4">
    <source>
        <dbReference type="ARBA" id="ARBA00022825"/>
    </source>
</evidence>
<dbReference type="InterPro" id="IPR047272">
    <property type="entry name" value="S49_SppA_C"/>
</dbReference>
<dbReference type="AlphaFoldDB" id="A0A1G8GRZ0"/>
<evidence type="ECO:0000256" key="1">
    <source>
        <dbReference type="ARBA" id="ARBA00008683"/>
    </source>
</evidence>
<dbReference type="RefSeq" id="WP_092334900.1">
    <property type="nucleotide sequence ID" value="NZ_FNCP01000023.1"/>
</dbReference>
<dbReference type="SUPFAM" id="SSF52096">
    <property type="entry name" value="ClpP/crotonase"/>
    <property type="match status" value="1"/>
</dbReference>
<dbReference type="STRING" id="1121419.SAMN05443529_12335"/>
<dbReference type="Proteomes" id="UP000198656">
    <property type="component" value="Unassembled WGS sequence"/>
</dbReference>
<sequence>MNKKRWVSIAVIIVLLVVYIRTDVVSTRAKTGTTTEKLGDPLSLLSSKSPFSTETYQEGLGQTIAILNVDGTIEDSGNALSTGTNNFDHQVFLQEVENAFENSEIKAIILAVDSPGGGVYESDQIYQKLKSLKDIYQKPLVVSMGSMAASGGYYISMPADKILANRFTMTGSIGVIMSTYNYSQLADKWGIEELVFKSGKNKDILNPMRDTTQEEMQIMQGIIDEYYGYFVDVVAKGRKMDRQAVISIADGRVYTASQAKSLGLIDQIGDLDGAITEAAKMINETNPKVIKYKKEDLFNLNTLLSLPSSRLDFSRIKEDLQNSAVPTAMYLYR</sequence>
<dbReference type="Gene3D" id="6.20.330.10">
    <property type="match status" value="1"/>
</dbReference>